<keyword evidence="2" id="KW-0812">Transmembrane</keyword>
<keyword evidence="2" id="KW-0472">Membrane</keyword>
<feature type="region of interest" description="Disordered" evidence="1">
    <location>
        <begin position="539"/>
        <end position="558"/>
    </location>
</feature>
<dbReference type="AlphaFoldDB" id="A0ABD3SY15"/>
<protein>
    <recommendedName>
        <fullName evidence="5">Transmembrane protein</fullName>
    </recommendedName>
</protein>
<feature type="region of interest" description="Disordered" evidence="1">
    <location>
        <begin position="565"/>
        <end position="593"/>
    </location>
</feature>
<feature type="region of interest" description="Disordered" evidence="1">
    <location>
        <begin position="317"/>
        <end position="340"/>
    </location>
</feature>
<keyword evidence="2" id="KW-1133">Transmembrane helix</keyword>
<proteinExistence type="predicted"/>
<evidence type="ECO:0000313" key="4">
    <source>
        <dbReference type="Proteomes" id="UP001634393"/>
    </source>
</evidence>
<evidence type="ECO:0008006" key="5">
    <source>
        <dbReference type="Google" id="ProtNLM"/>
    </source>
</evidence>
<gene>
    <name evidence="3" type="ORF">ACJIZ3_018338</name>
</gene>
<dbReference type="Proteomes" id="UP001634393">
    <property type="component" value="Unassembled WGS sequence"/>
</dbReference>
<organism evidence="3 4">
    <name type="scientific">Penstemon smallii</name>
    <dbReference type="NCBI Taxonomy" id="265156"/>
    <lineage>
        <taxon>Eukaryota</taxon>
        <taxon>Viridiplantae</taxon>
        <taxon>Streptophyta</taxon>
        <taxon>Embryophyta</taxon>
        <taxon>Tracheophyta</taxon>
        <taxon>Spermatophyta</taxon>
        <taxon>Magnoliopsida</taxon>
        <taxon>eudicotyledons</taxon>
        <taxon>Gunneridae</taxon>
        <taxon>Pentapetalae</taxon>
        <taxon>asterids</taxon>
        <taxon>lamiids</taxon>
        <taxon>Lamiales</taxon>
        <taxon>Plantaginaceae</taxon>
        <taxon>Cheloneae</taxon>
        <taxon>Penstemon</taxon>
    </lineage>
</organism>
<reference evidence="3 4" key="1">
    <citation type="submission" date="2024-12" db="EMBL/GenBank/DDBJ databases">
        <title>The unique morphological basis and parallel evolutionary history of personate flowers in Penstemon.</title>
        <authorList>
            <person name="Depatie T.H."/>
            <person name="Wessinger C.A."/>
        </authorList>
    </citation>
    <scope>NUCLEOTIDE SEQUENCE [LARGE SCALE GENOMIC DNA]</scope>
    <source>
        <strain evidence="3">WTNN_2</strain>
        <tissue evidence="3">Leaf</tissue>
    </source>
</reference>
<evidence type="ECO:0000256" key="2">
    <source>
        <dbReference type="SAM" id="Phobius"/>
    </source>
</evidence>
<feature type="transmembrane region" description="Helical" evidence="2">
    <location>
        <begin position="36"/>
        <end position="66"/>
    </location>
</feature>
<dbReference type="InterPro" id="IPR040229">
    <property type="entry name" value="At3g27390-like"/>
</dbReference>
<keyword evidence="4" id="KW-1185">Reference proteome</keyword>
<feature type="transmembrane region" description="Helical" evidence="2">
    <location>
        <begin position="254"/>
        <end position="273"/>
    </location>
</feature>
<name>A0ABD3SY15_9LAMI</name>
<evidence type="ECO:0000256" key="1">
    <source>
        <dbReference type="SAM" id="MobiDB-lite"/>
    </source>
</evidence>
<accession>A0ABD3SY15</accession>
<dbReference type="PANTHER" id="PTHR31133:SF3">
    <property type="entry name" value="TRANSMEMBRANE PROTEIN"/>
    <property type="match status" value="1"/>
</dbReference>
<feature type="transmembrane region" description="Helical" evidence="2">
    <location>
        <begin position="180"/>
        <end position="209"/>
    </location>
</feature>
<sequence>MEPPRGLWASLWNLVCFLPFFIGLLILGFIKGVIMFPVIFLITTIGISGIILGLWPIHFFYTYYCVLRTKQFGPALKLILCICIIAILIAWPPIGIACSVLGGAAYGLLAPMFATFQAVNEGKTNKLYHCIFDGTWGSVKGSFTIIRDCLDVLYHSYFSIMDDLLLHGPPEGNYYEIRLLYIPLALIAGTLGAMIDLPVISIIALFKSFYMLFKGWHRLFHDCIGREGPFLETICVPFAGLAILLWPLAVVGAILGSIVSSMFLGAYAAVIVYQENSFWLGLCYIVASLSIYDEYSNDVLDMPEGSCFPRPQYRKKTLTRSTSQSASFSRPTSFKKAPSRTNSLKAPMVELKPLELADTLFKDCQYYGEAMASEGIITLKDIDDAKNNKDSGKVLSIGLPAYCLLQALLRSIKANSTGILLSDRVTEITSSNRPKDTFFDWFLNPLLIIKDQIKADDLSDSEEDYLGKLVLLSSDPSRLKDSNIGPAPESELRRAEIDALARRLQGITKSISRYPTFRRRFDSSMRNVLEELAKKNGDIRKLNSSNGPRTVPRSNSMFGRILSQKSFKSRTNNNNNGFDQEAQTSFERDVEIR</sequence>
<feature type="transmembrane region" description="Helical" evidence="2">
    <location>
        <begin position="78"/>
        <end position="106"/>
    </location>
</feature>
<feature type="transmembrane region" description="Helical" evidence="2">
    <location>
        <begin position="7"/>
        <end position="30"/>
    </location>
</feature>
<dbReference type="EMBL" id="JBJXBP010000005">
    <property type="protein sequence ID" value="KAL3829536.1"/>
    <property type="molecule type" value="Genomic_DNA"/>
</dbReference>
<feature type="compositionally biased region" description="Polar residues" evidence="1">
    <location>
        <begin position="542"/>
        <end position="558"/>
    </location>
</feature>
<comment type="caution">
    <text evidence="3">The sequence shown here is derived from an EMBL/GenBank/DDBJ whole genome shotgun (WGS) entry which is preliminary data.</text>
</comment>
<dbReference type="PANTHER" id="PTHR31133">
    <property type="entry name" value="MEMBRANE PROTEIN"/>
    <property type="match status" value="1"/>
</dbReference>
<feature type="compositionally biased region" description="Polar residues" evidence="1">
    <location>
        <begin position="319"/>
        <end position="332"/>
    </location>
</feature>
<evidence type="ECO:0000313" key="3">
    <source>
        <dbReference type="EMBL" id="KAL3829536.1"/>
    </source>
</evidence>
<feature type="compositionally biased region" description="Polar residues" evidence="1">
    <location>
        <begin position="565"/>
        <end position="585"/>
    </location>
</feature>